<accession>A0A1N7CRX5</accession>
<dbReference type="InterPro" id="IPR019982">
    <property type="entry name" value="Proteasome_asu_arc"/>
</dbReference>
<dbReference type="AlphaFoldDB" id="A0A1N7CRX5"/>
<dbReference type="PROSITE" id="PS00388">
    <property type="entry name" value="PROTEASOME_ALPHA_1"/>
    <property type="match status" value="1"/>
</dbReference>
<dbReference type="PROSITE" id="PS51475">
    <property type="entry name" value="PROTEASOME_ALPHA_2"/>
    <property type="match status" value="1"/>
</dbReference>
<organism evidence="9 10">
    <name type="scientific">Haladaptatus litoreus</name>
    <dbReference type="NCBI Taxonomy" id="553468"/>
    <lineage>
        <taxon>Archaea</taxon>
        <taxon>Methanobacteriati</taxon>
        <taxon>Methanobacteriota</taxon>
        <taxon>Stenosarchaea group</taxon>
        <taxon>Halobacteria</taxon>
        <taxon>Halobacteriales</taxon>
        <taxon>Haladaptataceae</taxon>
        <taxon>Haladaptatus</taxon>
    </lineage>
</organism>
<comment type="similarity">
    <text evidence="5 6">Belongs to the peptidase T1A family.</text>
</comment>
<comment type="subunit">
    <text evidence="4">The 20S proteasome core is composed of 14 alpha and 14 beta subunits that assemble into four stacked heptameric rings, resulting in a barrel-shaped structure. The two inner rings, each composed of seven catalytic beta subunits, are sandwiched by two outer rings, each composed of seven alpha subunits. H.volcanii produces at least 2 types of 20S proteasomes: an alpha1-beta proteasome and a proteasome containing all three subunits (alpha1, alpha2, and beta) that appears to be asymmetrical with homo-oligomeric alpha1 and alpha2 rings positioned on separate ends. The catalytic chamber with the active sites is on the inside of the barrel. Has probably a gated structure, the ends of the cylinder being occluded by the N-termini of the alpha-subunits. Is likely capped at one or both ends by the proteasome regulatory ATPase, PAN.</text>
</comment>
<feature type="domain" description="Proteasome alpha-type subunits" evidence="8">
    <location>
        <begin position="10"/>
        <end position="32"/>
    </location>
</feature>
<dbReference type="GO" id="GO:0005737">
    <property type="term" value="C:cytoplasm"/>
    <property type="evidence" value="ECO:0007669"/>
    <property type="project" value="UniProtKB-SubCell"/>
</dbReference>
<dbReference type="SMART" id="SM00948">
    <property type="entry name" value="Proteasome_A_N"/>
    <property type="match status" value="1"/>
</dbReference>
<keyword evidence="3 5" id="KW-0647">Proteasome</keyword>
<comment type="function">
    <text evidence="6">Component of the proteasome core, a large protease complex with broad specificity involved in protein degradation.</text>
</comment>
<protein>
    <recommendedName>
        <fullName evidence="6">Proteasome subunit alpha</fullName>
    </recommendedName>
</protein>
<evidence type="ECO:0000313" key="10">
    <source>
        <dbReference type="Proteomes" id="UP000186914"/>
    </source>
</evidence>
<gene>
    <name evidence="9" type="ORF">SAMN05421858_3207</name>
</gene>
<dbReference type="GO" id="GO:0010498">
    <property type="term" value="P:proteasomal protein catabolic process"/>
    <property type="evidence" value="ECO:0007669"/>
    <property type="project" value="UniProtKB-ARBA"/>
</dbReference>
<evidence type="ECO:0000256" key="4">
    <source>
        <dbReference type="ARBA" id="ARBA00062996"/>
    </source>
</evidence>
<name>A0A1N7CRX5_9EURY</name>
<dbReference type="InterPro" id="IPR023332">
    <property type="entry name" value="Proteasome_alpha-type"/>
</dbReference>
<evidence type="ECO:0000256" key="1">
    <source>
        <dbReference type="ARBA" id="ARBA00004496"/>
    </source>
</evidence>
<dbReference type="InterPro" id="IPR029055">
    <property type="entry name" value="Ntn_hydrolases_N"/>
</dbReference>
<dbReference type="NCBIfam" id="TIGR03633">
    <property type="entry name" value="arc_protsome_A"/>
    <property type="match status" value="1"/>
</dbReference>
<evidence type="ECO:0000256" key="5">
    <source>
        <dbReference type="PROSITE-ProRule" id="PRU00808"/>
    </source>
</evidence>
<dbReference type="GO" id="GO:0019773">
    <property type="term" value="C:proteasome core complex, alpha-subunit complex"/>
    <property type="evidence" value="ECO:0007669"/>
    <property type="project" value="UniProtKB-UniRule"/>
</dbReference>
<keyword evidence="10" id="KW-1185">Reference proteome</keyword>
<dbReference type="OrthoDB" id="9421at2157"/>
<dbReference type="InterPro" id="IPR050115">
    <property type="entry name" value="Proteasome_alpha"/>
</dbReference>
<dbReference type="InterPro" id="IPR000426">
    <property type="entry name" value="Proteasome_asu_N"/>
</dbReference>
<comment type="subunit">
    <text evidence="6">The 20S proteasome core is composed of 14 alpha and 14 beta subunits that assemble into four stacked heptameric rings, resulting in a barrel-shaped structure. The two inner rings, each composed of seven catalytic beta subunits, are sandwiched by two outer rings, each composed of seven alpha subunits. The catalytic chamber with the active sites is on the inside of the barrel. Has a gated structure, the ends of the cylinder being occluded by the N-termini of the alpha-subunits. Is capped at one or both ends by the proteasome regulatory ATPase, PAN.</text>
</comment>
<dbReference type="PANTHER" id="PTHR11599">
    <property type="entry name" value="PROTEASOME SUBUNIT ALPHA/BETA"/>
    <property type="match status" value="1"/>
</dbReference>
<evidence type="ECO:0000256" key="6">
    <source>
        <dbReference type="RuleBase" id="RU000552"/>
    </source>
</evidence>
<dbReference type="FunFam" id="3.60.20.10:FF:000004">
    <property type="entry name" value="Proteasome subunit alpha type-4"/>
    <property type="match status" value="1"/>
</dbReference>
<dbReference type="EMBL" id="FTNO01000003">
    <property type="protein sequence ID" value="SIR66290.1"/>
    <property type="molecule type" value="Genomic_DNA"/>
</dbReference>
<feature type="region of interest" description="Disordered" evidence="7">
    <location>
        <begin position="225"/>
        <end position="244"/>
    </location>
</feature>
<dbReference type="GO" id="GO:0006511">
    <property type="term" value="P:ubiquitin-dependent protein catabolic process"/>
    <property type="evidence" value="ECO:0007669"/>
    <property type="project" value="InterPro"/>
</dbReference>
<dbReference type="InterPro" id="IPR001353">
    <property type="entry name" value="Proteasome_sua/b"/>
</dbReference>
<dbReference type="RefSeq" id="WP_076431150.1">
    <property type="nucleotide sequence ID" value="NZ_FTNO01000003.1"/>
</dbReference>
<sequence length="244" mass="26625">MQGQNQQQAYDRGTSIFSPDGRLYQVEYAREAVKRGSACVGIRTTDGVVLAAEINTRSALMEPSSVEKLHKTDNHIGVASAGHAADARQLVDKARQHAQVEQWRYDQPISVDTLTTAVCDDIQEYTQKGGTRPFGVGLLVGGIDEDEPRLFEVTPAGTASEWRATAIGARSDDLQATLEEQYRANLSLENGIRAVLRALESVKDDALSATDVSVATIDTDSNQYEKLNEETVADQLRDLSTPDE</sequence>
<evidence type="ECO:0000256" key="7">
    <source>
        <dbReference type="SAM" id="MobiDB-lite"/>
    </source>
</evidence>
<dbReference type="Gene3D" id="3.60.20.10">
    <property type="entry name" value="Glutamine Phosphoribosylpyrophosphate, subunit 1, domain 1"/>
    <property type="match status" value="1"/>
</dbReference>
<dbReference type="Pfam" id="PF10584">
    <property type="entry name" value="Proteasome_A_N"/>
    <property type="match status" value="1"/>
</dbReference>
<reference evidence="10" key="1">
    <citation type="submission" date="2017-01" db="EMBL/GenBank/DDBJ databases">
        <authorList>
            <person name="Varghese N."/>
            <person name="Submissions S."/>
        </authorList>
    </citation>
    <scope>NUCLEOTIDE SEQUENCE [LARGE SCALE GENOMIC DNA]</scope>
    <source>
        <strain evidence="10">CGMCC 1.7737</strain>
    </source>
</reference>
<evidence type="ECO:0000256" key="3">
    <source>
        <dbReference type="ARBA" id="ARBA00022942"/>
    </source>
</evidence>
<dbReference type="Pfam" id="PF00227">
    <property type="entry name" value="Proteasome"/>
    <property type="match status" value="1"/>
</dbReference>
<dbReference type="SUPFAM" id="SSF56235">
    <property type="entry name" value="N-terminal nucleophile aminohydrolases (Ntn hydrolases)"/>
    <property type="match status" value="1"/>
</dbReference>
<dbReference type="Proteomes" id="UP000186914">
    <property type="component" value="Unassembled WGS sequence"/>
</dbReference>
<dbReference type="GO" id="GO:0004298">
    <property type="term" value="F:threonine-type endopeptidase activity"/>
    <property type="evidence" value="ECO:0007669"/>
    <property type="project" value="InterPro"/>
</dbReference>
<proteinExistence type="inferred from homology"/>
<evidence type="ECO:0000259" key="8">
    <source>
        <dbReference type="PROSITE" id="PS00388"/>
    </source>
</evidence>
<dbReference type="NCBIfam" id="NF003075">
    <property type="entry name" value="PRK03996.1"/>
    <property type="match status" value="1"/>
</dbReference>
<keyword evidence="2" id="KW-0963">Cytoplasm</keyword>
<comment type="subcellular location">
    <subcellularLocation>
        <location evidence="1 6">Cytoplasm</location>
    </subcellularLocation>
</comment>
<evidence type="ECO:0000313" key="9">
    <source>
        <dbReference type="EMBL" id="SIR66290.1"/>
    </source>
</evidence>
<evidence type="ECO:0000256" key="2">
    <source>
        <dbReference type="ARBA" id="ARBA00022490"/>
    </source>
</evidence>